<dbReference type="EC" id="2.7.13.3" evidence="2"/>
<dbReference type="PROSITE" id="PS50109">
    <property type="entry name" value="HIS_KIN"/>
    <property type="match status" value="1"/>
</dbReference>
<dbReference type="EMBL" id="CABVPU010000016">
    <property type="protein sequence ID" value="VWB91355.1"/>
    <property type="molecule type" value="Genomic_DNA"/>
</dbReference>
<feature type="transmembrane region" description="Helical" evidence="7">
    <location>
        <begin position="366"/>
        <end position="383"/>
    </location>
</feature>
<keyword evidence="7" id="KW-1133">Transmembrane helix</keyword>
<sequence>MLRLIFLILITWASGAFASTPITLPDGGQVGIRNGWDLLRDPGNTLTVERMSEPEIARAFIGQTSEPALGYVNGAAWLRLTVTRPASAPPMWLLELRSSLLNDVTLYVPQPGGGYQRHVAGDRKPVEQRDIAYRNPVFRLDLPAGQPVTLYLRIRSTSTMSFSMALWSPDAFISATSKESLLFGLLDAAHLVLIVSSLWLFRVTRDASFGLYGLSVIVNLLTALGAEGYIYQYLLPDFPAASNAVYLLSWLLGTPAGTLFTAHYLGLFNGRWRRPTVAFSALTIVVALAAAPLMLVVNVWWVRPLYLFWQMAVILVTMGVALWLTARGHRHARVVVLVLLLLLGGSALRVARNVGWIAPGLFADNAGYLGMLAFMLIMNSAISSRYNAMRNAMEAAQADALRVARQAERDLEAKVALRTQALREAMEQVEASLAMEKRAQDEQRQLLATVSHELRTPLAVIDATAQNLDLDDSRADPLTSSRYQKILRATQRLTVLINDSLHEDGFELLRRGTRIGDTRLAALLDDAATAASALSDGHRLEIDAKDLPDTFACDASLTRLVLRTLADNAVKYTPGGTRIVLRGRRVPGGVELEVEDDGTGIPPADLPYVFDRFYRGRNVGRKPGTGLGLPLARRMVEMQGGTLNLVSEAGHGCRATVFLPANTNTNANTDRAAVAGQASISGAANV</sequence>
<feature type="chain" id="PRO_5026966947" description="histidine kinase" evidence="8">
    <location>
        <begin position="19"/>
        <end position="686"/>
    </location>
</feature>
<proteinExistence type="predicted"/>
<dbReference type="InterPro" id="IPR050736">
    <property type="entry name" value="Sensor_HK_Regulatory"/>
</dbReference>
<dbReference type="AlphaFoldDB" id="A0A6P2ND30"/>
<keyword evidence="7" id="KW-0812">Transmembrane</keyword>
<dbReference type="InterPro" id="IPR036097">
    <property type="entry name" value="HisK_dim/P_sf"/>
</dbReference>
<dbReference type="PANTHER" id="PTHR43711">
    <property type="entry name" value="TWO-COMPONENT HISTIDINE KINASE"/>
    <property type="match status" value="1"/>
</dbReference>
<dbReference type="Gene3D" id="3.30.565.10">
    <property type="entry name" value="Histidine kinase-like ATPase, C-terminal domain"/>
    <property type="match status" value="1"/>
</dbReference>
<dbReference type="PANTHER" id="PTHR43711:SF32">
    <property type="entry name" value="SENSOR-TYPE HISTIDINE KINASE PRRB"/>
    <property type="match status" value="1"/>
</dbReference>
<dbReference type="Gene3D" id="2.60.40.2380">
    <property type="match status" value="1"/>
</dbReference>
<dbReference type="InterPro" id="IPR036890">
    <property type="entry name" value="HATPase_C_sf"/>
</dbReference>
<dbReference type="Pfam" id="PF00512">
    <property type="entry name" value="HisKA"/>
    <property type="match status" value="1"/>
</dbReference>
<keyword evidence="5 10" id="KW-0418">Kinase</keyword>
<keyword evidence="4" id="KW-0808">Transferase</keyword>
<dbReference type="Proteomes" id="UP000494174">
    <property type="component" value="Unassembled WGS sequence"/>
</dbReference>
<feature type="transmembrane region" description="Helical" evidence="7">
    <location>
        <begin position="277"/>
        <end position="301"/>
    </location>
</feature>
<dbReference type="InterPro" id="IPR003661">
    <property type="entry name" value="HisK_dim/P_dom"/>
</dbReference>
<evidence type="ECO:0000256" key="6">
    <source>
        <dbReference type="ARBA" id="ARBA00023012"/>
    </source>
</evidence>
<feature type="domain" description="Histidine kinase" evidence="9">
    <location>
        <begin position="449"/>
        <end position="663"/>
    </location>
</feature>
<dbReference type="CDD" id="cd00082">
    <property type="entry name" value="HisKA"/>
    <property type="match status" value="1"/>
</dbReference>
<dbReference type="InterPro" id="IPR003594">
    <property type="entry name" value="HATPase_dom"/>
</dbReference>
<evidence type="ECO:0000259" key="9">
    <source>
        <dbReference type="PROSITE" id="PS50109"/>
    </source>
</evidence>
<dbReference type="InterPro" id="IPR005467">
    <property type="entry name" value="His_kinase_dom"/>
</dbReference>
<comment type="catalytic activity">
    <reaction evidence="1">
        <text>ATP + protein L-histidine = ADP + protein N-phospho-L-histidine.</text>
        <dbReference type="EC" id="2.7.13.3"/>
    </reaction>
</comment>
<evidence type="ECO:0000313" key="11">
    <source>
        <dbReference type="Proteomes" id="UP000494174"/>
    </source>
</evidence>
<protein>
    <recommendedName>
        <fullName evidence="2">histidine kinase</fullName>
        <ecNumber evidence="2">2.7.13.3</ecNumber>
    </recommendedName>
</protein>
<dbReference type="RefSeq" id="WP_174970125.1">
    <property type="nucleotide sequence ID" value="NZ_CABVPU010000016.1"/>
</dbReference>
<evidence type="ECO:0000313" key="10">
    <source>
        <dbReference type="EMBL" id="VWB91355.1"/>
    </source>
</evidence>
<evidence type="ECO:0000256" key="3">
    <source>
        <dbReference type="ARBA" id="ARBA00022553"/>
    </source>
</evidence>
<dbReference type="Gene3D" id="1.10.287.130">
    <property type="match status" value="1"/>
</dbReference>
<accession>A0A6P2ND30</accession>
<dbReference type="InterPro" id="IPR004358">
    <property type="entry name" value="Sig_transdc_His_kin-like_C"/>
</dbReference>
<feature type="transmembrane region" description="Helical" evidence="7">
    <location>
        <begin position="244"/>
        <end position="265"/>
    </location>
</feature>
<dbReference type="InterPro" id="IPR011623">
    <property type="entry name" value="7TMR_DISM_rcpt_extracell_dom1"/>
</dbReference>
<evidence type="ECO:0000256" key="2">
    <source>
        <dbReference type="ARBA" id="ARBA00012438"/>
    </source>
</evidence>
<name>A0A6P2ND30_BURL3</name>
<keyword evidence="8" id="KW-0732">Signal</keyword>
<evidence type="ECO:0000256" key="1">
    <source>
        <dbReference type="ARBA" id="ARBA00000085"/>
    </source>
</evidence>
<keyword evidence="3" id="KW-0597">Phosphoprotein</keyword>
<dbReference type="Pfam" id="PF07695">
    <property type="entry name" value="7TMR-DISM_7TM"/>
    <property type="match status" value="1"/>
</dbReference>
<dbReference type="GO" id="GO:0000155">
    <property type="term" value="F:phosphorelay sensor kinase activity"/>
    <property type="evidence" value="ECO:0007669"/>
    <property type="project" value="InterPro"/>
</dbReference>
<dbReference type="PRINTS" id="PR00344">
    <property type="entry name" value="BCTRLSENSOR"/>
</dbReference>
<dbReference type="SMART" id="SM00388">
    <property type="entry name" value="HisKA"/>
    <property type="match status" value="1"/>
</dbReference>
<dbReference type="SUPFAM" id="SSF47384">
    <property type="entry name" value="Homodimeric domain of signal transducing histidine kinase"/>
    <property type="match status" value="1"/>
</dbReference>
<evidence type="ECO:0000256" key="7">
    <source>
        <dbReference type="SAM" id="Phobius"/>
    </source>
</evidence>
<dbReference type="Pfam" id="PF07696">
    <property type="entry name" value="7TMR-DISMED2"/>
    <property type="match status" value="1"/>
</dbReference>
<evidence type="ECO:0000256" key="8">
    <source>
        <dbReference type="SAM" id="SignalP"/>
    </source>
</evidence>
<reference evidence="10 11" key="1">
    <citation type="submission" date="2019-09" db="EMBL/GenBank/DDBJ databases">
        <authorList>
            <person name="Depoorter E."/>
        </authorList>
    </citation>
    <scope>NUCLEOTIDE SEQUENCE [LARGE SCALE GENOMIC DNA]</scope>
    <source>
        <strain evidence="10">R-15945</strain>
    </source>
</reference>
<dbReference type="InterPro" id="IPR011622">
    <property type="entry name" value="7TMR_DISM_rcpt_extracell_dom2"/>
</dbReference>
<evidence type="ECO:0000256" key="4">
    <source>
        <dbReference type="ARBA" id="ARBA00022679"/>
    </source>
</evidence>
<dbReference type="Pfam" id="PF02518">
    <property type="entry name" value="HATPase_c"/>
    <property type="match status" value="1"/>
</dbReference>
<gene>
    <name evidence="10" type="ORF">BLA15945_04406</name>
</gene>
<dbReference type="SUPFAM" id="SSF55874">
    <property type="entry name" value="ATPase domain of HSP90 chaperone/DNA topoisomerase II/histidine kinase"/>
    <property type="match status" value="1"/>
</dbReference>
<dbReference type="CDD" id="cd00075">
    <property type="entry name" value="HATPase"/>
    <property type="match status" value="1"/>
</dbReference>
<feature type="transmembrane region" description="Helical" evidence="7">
    <location>
        <begin position="209"/>
        <end position="232"/>
    </location>
</feature>
<keyword evidence="7" id="KW-0472">Membrane</keyword>
<feature type="signal peptide" evidence="8">
    <location>
        <begin position="1"/>
        <end position="18"/>
    </location>
</feature>
<feature type="transmembrane region" description="Helical" evidence="7">
    <location>
        <begin position="181"/>
        <end position="202"/>
    </location>
</feature>
<organism evidence="10 11">
    <name type="scientific">Burkholderia lata (strain ATCC 17760 / DSM 23089 / LMG 22485 / NCIMB 9086 / R18194 / 383)</name>
    <dbReference type="NCBI Taxonomy" id="482957"/>
    <lineage>
        <taxon>Bacteria</taxon>
        <taxon>Pseudomonadati</taxon>
        <taxon>Pseudomonadota</taxon>
        <taxon>Betaproteobacteria</taxon>
        <taxon>Burkholderiales</taxon>
        <taxon>Burkholderiaceae</taxon>
        <taxon>Burkholderia</taxon>
        <taxon>Burkholderia cepacia complex</taxon>
    </lineage>
</organism>
<dbReference type="SMART" id="SM00387">
    <property type="entry name" value="HATPase_c"/>
    <property type="match status" value="1"/>
</dbReference>
<feature type="transmembrane region" description="Helical" evidence="7">
    <location>
        <begin position="332"/>
        <end position="351"/>
    </location>
</feature>
<keyword evidence="6" id="KW-0902">Two-component regulatory system</keyword>
<evidence type="ECO:0000256" key="5">
    <source>
        <dbReference type="ARBA" id="ARBA00022777"/>
    </source>
</evidence>
<feature type="transmembrane region" description="Helical" evidence="7">
    <location>
        <begin position="307"/>
        <end position="325"/>
    </location>
</feature>